<dbReference type="Proteomes" id="UP000467840">
    <property type="component" value="Chromosome 14"/>
</dbReference>
<evidence type="ECO:0000259" key="2">
    <source>
        <dbReference type="Pfam" id="PF02894"/>
    </source>
</evidence>
<dbReference type="Pfam" id="PF02894">
    <property type="entry name" value="GFO_IDH_MocA_C"/>
    <property type="match status" value="1"/>
</dbReference>
<dbReference type="FunFam" id="3.40.50.720:FF:000402">
    <property type="entry name" value="NAD-dependent dihydrogenase, Gfo/Idh/MocA family"/>
    <property type="match status" value="1"/>
</dbReference>
<dbReference type="AlphaFoldDB" id="A0A6A6ME59"/>
<gene>
    <name evidence="3" type="ORF">GH714_027641</name>
</gene>
<feature type="domain" description="Gfo/Idh/MocA-like oxidoreductase N-terminal" evidence="1">
    <location>
        <begin position="7"/>
        <end position="123"/>
    </location>
</feature>
<evidence type="ECO:0000259" key="1">
    <source>
        <dbReference type="Pfam" id="PF01408"/>
    </source>
</evidence>
<comment type="caution">
    <text evidence="3">The sequence shown here is derived from an EMBL/GenBank/DDBJ whole genome shotgun (WGS) entry which is preliminary data.</text>
</comment>
<dbReference type="Gene3D" id="3.30.360.10">
    <property type="entry name" value="Dihydrodipicolinate Reductase, domain 2"/>
    <property type="match status" value="1"/>
</dbReference>
<dbReference type="EMBL" id="JAAGAX010000006">
    <property type="protein sequence ID" value="KAF2311972.1"/>
    <property type="molecule type" value="Genomic_DNA"/>
</dbReference>
<dbReference type="Gene3D" id="3.40.50.720">
    <property type="entry name" value="NAD(P)-binding Rossmann-like Domain"/>
    <property type="match status" value="1"/>
</dbReference>
<dbReference type="GO" id="GO:0006740">
    <property type="term" value="P:NADPH regeneration"/>
    <property type="evidence" value="ECO:0007669"/>
    <property type="project" value="TreeGrafter"/>
</dbReference>
<dbReference type="PANTHER" id="PTHR42840">
    <property type="entry name" value="NAD(P)-BINDING ROSSMANN-FOLD SUPERFAMILY PROTEIN-RELATED"/>
    <property type="match status" value="1"/>
</dbReference>
<dbReference type="InterPro" id="IPR036291">
    <property type="entry name" value="NAD(P)-bd_dom_sf"/>
</dbReference>
<dbReference type="Pfam" id="PF01408">
    <property type="entry name" value="GFO_IDH_MocA"/>
    <property type="match status" value="1"/>
</dbReference>
<dbReference type="SUPFAM" id="SSF55347">
    <property type="entry name" value="Glyceraldehyde-3-phosphate dehydrogenase-like, C-terminal domain"/>
    <property type="match status" value="1"/>
</dbReference>
<dbReference type="InterPro" id="IPR000683">
    <property type="entry name" value="Gfo/Idh/MocA-like_OxRdtase_N"/>
</dbReference>
<dbReference type="GO" id="GO:0005737">
    <property type="term" value="C:cytoplasm"/>
    <property type="evidence" value="ECO:0007669"/>
    <property type="project" value="TreeGrafter"/>
</dbReference>
<dbReference type="GO" id="GO:0016491">
    <property type="term" value="F:oxidoreductase activity"/>
    <property type="evidence" value="ECO:0007669"/>
    <property type="project" value="TreeGrafter"/>
</dbReference>
<evidence type="ECO:0000313" key="3">
    <source>
        <dbReference type="EMBL" id="KAF2311972.1"/>
    </source>
</evidence>
<protein>
    <recommendedName>
        <fullName evidence="5">Gfo/Idh/MocA-like oxidoreductase N-terminal domain-containing protein</fullName>
    </recommendedName>
</protein>
<sequence>MTNPPSIAIIGAGIFVRTQYIPRLAEISNLFNLKAIWSRTEESARGAVEIARGKCFPEVECKWGDKGLDEIIQDESILAVAVVLAGQIQVDMSLKLLKAGKHVLQEKPAAASIDEIETVMSTYKTVCANSPGQPIWAVAENYRFEHAFVEGNKLLPEIGDMMTVQVIVEGSMNSSNPYFSSSWRRNFTGGFILDMGVHFIAGLRMLVGCDVISVSAKISHVDKTLPPPDNICSVFQLENGCSGVFVMVVSSRSPKIHWRLVGLKGTLQIDRGMDNGQHGYMVSFYGADGHSKNWFYPFSGVTEELQTFLHDVSHANLKKGSNYEIEPRLSFMEGARDVAVLDAMLESGMNNGAQVQILVLSGSEFSLKRVELLCHFGLKDVLWRFSKPLFSVLVLTCVHRVLNI</sequence>
<keyword evidence="4" id="KW-1185">Reference proteome</keyword>
<dbReference type="GO" id="GO:0000166">
    <property type="term" value="F:nucleotide binding"/>
    <property type="evidence" value="ECO:0007669"/>
    <property type="project" value="InterPro"/>
</dbReference>
<proteinExistence type="predicted"/>
<evidence type="ECO:0008006" key="5">
    <source>
        <dbReference type="Google" id="ProtNLM"/>
    </source>
</evidence>
<dbReference type="SUPFAM" id="SSF51735">
    <property type="entry name" value="NAD(P)-binding Rossmann-fold domains"/>
    <property type="match status" value="1"/>
</dbReference>
<accession>A0A6A6ME59</accession>
<dbReference type="PANTHER" id="PTHR42840:SF5">
    <property type="entry name" value="NAD(P)-BINDING ROSSMANN-FOLD SUPERFAMILY PROTEIN"/>
    <property type="match status" value="1"/>
</dbReference>
<dbReference type="InterPro" id="IPR004104">
    <property type="entry name" value="Gfo/Idh/MocA-like_OxRdtase_C"/>
</dbReference>
<evidence type="ECO:0000313" key="4">
    <source>
        <dbReference type="Proteomes" id="UP000467840"/>
    </source>
</evidence>
<organism evidence="3 4">
    <name type="scientific">Hevea brasiliensis</name>
    <name type="common">Para rubber tree</name>
    <name type="synonym">Siphonia brasiliensis</name>
    <dbReference type="NCBI Taxonomy" id="3981"/>
    <lineage>
        <taxon>Eukaryota</taxon>
        <taxon>Viridiplantae</taxon>
        <taxon>Streptophyta</taxon>
        <taxon>Embryophyta</taxon>
        <taxon>Tracheophyta</taxon>
        <taxon>Spermatophyta</taxon>
        <taxon>Magnoliopsida</taxon>
        <taxon>eudicotyledons</taxon>
        <taxon>Gunneridae</taxon>
        <taxon>Pentapetalae</taxon>
        <taxon>rosids</taxon>
        <taxon>fabids</taxon>
        <taxon>Malpighiales</taxon>
        <taxon>Euphorbiaceae</taxon>
        <taxon>Crotonoideae</taxon>
        <taxon>Micrandreae</taxon>
        <taxon>Hevea</taxon>
    </lineage>
</organism>
<name>A0A6A6ME59_HEVBR</name>
<feature type="domain" description="Gfo/Idh/MocA-like oxidoreductase C-terminal" evidence="2">
    <location>
        <begin position="172"/>
        <end position="355"/>
    </location>
</feature>
<reference evidence="3 4" key="1">
    <citation type="journal article" date="2020" name="Mol. Plant">
        <title>The Chromosome-Based Rubber Tree Genome Provides New Insights into Spurge Genome Evolution and Rubber Biosynthesis.</title>
        <authorList>
            <person name="Liu J."/>
            <person name="Shi C."/>
            <person name="Shi C.C."/>
            <person name="Li W."/>
            <person name="Zhang Q.J."/>
            <person name="Zhang Y."/>
            <person name="Li K."/>
            <person name="Lu H.F."/>
            <person name="Shi C."/>
            <person name="Zhu S.T."/>
            <person name="Xiao Z.Y."/>
            <person name="Nan H."/>
            <person name="Yue Y."/>
            <person name="Zhu X.G."/>
            <person name="Wu Y."/>
            <person name="Hong X.N."/>
            <person name="Fan G.Y."/>
            <person name="Tong Y."/>
            <person name="Zhang D."/>
            <person name="Mao C.L."/>
            <person name="Liu Y.L."/>
            <person name="Hao S.J."/>
            <person name="Liu W.Q."/>
            <person name="Lv M.Q."/>
            <person name="Zhang H.B."/>
            <person name="Liu Y."/>
            <person name="Hu-Tang G.R."/>
            <person name="Wang J.P."/>
            <person name="Wang J.H."/>
            <person name="Sun Y.H."/>
            <person name="Ni S.B."/>
            <person name="Chen W.B."/>
            <person name="Zhang X.C."/>
            <person name="Jiao Y.N."/>
            <person name="Eichler E.E."/>
            <person name="Li G.H."/>
            <person name="Liu X."/>
            <person name="Gao L.Z."/>
        </authorList>
    </citation>
    <scope>NUCLEOTIDE SEQUENCE [LARGE SCALE GENOMIC DNA]</scope>
    <source>
        <strain evidence="4">cv. GT1</strain>
        <tissue evidence="3">Leaf</tissue>
    </source>
</reference>